<feature type="domain" description="DUF362" evidence="1">
    <location>
        <begin position="38"/>
        <end position="243"/>
    </location>
</feature>
<evidence type="ECO:0000259" key="1">
    <source>
        <dbReference type="Pfam" id="PF04015"/>
    </source>
</evidence>
<accession>A0ABD8A921</accession>
<evidence type="ECO:0000313" key="3">
    <source>
        <dbReference type="Proteomes" id="UP001626603"/>
    </source>
</evidence>
<keyword evidence="3" id="KW-1185">Reference proteome</keyword>
<name>A0ABD8A921_9EURY</name>
<dbReference type="Pfam" id="PF04015">
    <property type="entry name" value="DUF362"/>
    <property type="match status" value="1"/>
</dbReference>
<dbReference type="InterPro" id="IPR007160">
    <property type="entry name" value="DUF362"/>
</dbReference>
<dbReference type="Proteomes" id="UP001626603">
    <property type="component" value="Chromosome"/>
</dbReference>
<proteinExistence type="predicted"/>
<sequence>MASPAASLVYVIDASDRDHAVGSLWREIGLSPLDGKTVAVKANFNSDDPFPATTHPDTLEAILGQVRDAGARVVRLGERSGMGETRKVLQNRGALDVAARAGAEVVALDDLPLAGWEAVPPDGLHWERGFLIARIFREADAVVQTCCLKTHRFGGQVSLSLKNPVGAVAKKNPGNGYNYMAELHSSPHQRRMIAEINRFFPCDLALLDATEGFSTGGPERGGLVAPNIMLASTDRVALDAAGIALLRRYGSTPEVMRGRIFEMDPIARAAKLGVGVGSAQDLRLVALDSESKDLVFDMRRVLDEETA</sequence>
<protein>
    <submittedName>
        <fullName evidence="2">DUF362 domain-containing protein</fullName>
    </submittedName>
</protein>
<organism evidence="2 3">
    <name type="scientific">Methanoculleus palmolei</name>
    <dbReference type="NCBI Taxonomy" id="72612"/>
    <lineage>
        <taxon>Archaea</taxon>
        <taxon>Methanobacteriati</taxon>
        <taxon>Methanobacteriota</taxon>
        <taxon>Stenosarchaea group</taxon>
        <taxon>Methanomicrobia</taxon>
        <taxon>Methanomicrobiales</taxon>
        <taxon>Methanomicrobiaceae</taxon>
        <taxon>Methanoculleus</taxon>
    </lineage>
</organism>
<gene>
    <name evidence="2" type="ORF">R6Y95_01410</name>
</gene>
<reference evidence="2 3" key="1">
    <citation type="submission" date="2023-10" db="EMBL/GenBank/DDBJ databases">
        <title>The complete genome sequence of Methanoculleus palmolei DSM 4273.</title>
        <authorList>
            <person name="Lai S.-J."/>
            <person name="You Y.-T."/>
            <person name="Chen S.-C."/>
        </authorList>
    </citation>
    <scope>NUCLEOTIDE SEQUENCE [LARGE SCALE GENOMIC DNA]</scope>
    <source>
        <strain evidence="2 3">DSM 4273</strain>
    </source>
</reference>
<dbReference type="AlphaFoldDB" id="A0ABD8A921"/>
<dbReference type="EMBL" id="CP137641">
    <property type="protein sequence ID" value="WOX56009.1"/>
    <property type="molecule type" value="Genomic_DNA"/>
</dbReference>
<evidence type="ECO:0000313" key="2">
    <source>
        <dbReference type="EMBL" id="WOX56009.1"/>
    </source>
</evidence>